<dbReference type="CDD" id="cd02440">
    <property type="entry name" value="AdoMet_MTases"/>
    <property type="match status" value="1"/>
</dbReference>
<dbReference type="RefSeq" id="WP_184810354.1">
    <property type="nucleotide sequence ID" value="NZ_JACHJQ010000002.1"/>
</dbReference>
<evidence type="ECO:0000313" key="3">
    <source>
        <dbReference type="Proteomes" id="UP000520767"/>
    </source>
</evidence>
<evidence type="ECO:0000259" key="1">
    <source>
        <dbReference type="Pfam" id="PF13649"/>
    </source>
</evidence>
<protein>
    <recommendedName>
        <fullName evidence="1">Methyltransferase domain-containing protein</fullName>
    </recommendedName>
</protein>
<dbReference type="EMBL" id="JACHJQ010000002">
    <property type="protein sequence ID" value="MBB4906257.1"/>
    <property type="molecule type" value="Genomic_DNA"/>
</dbReference>
<dbReference type="SUPFAM" id="SSF53335">
    <property type="entry name" value="S-adenosyl-L-methionine-dependent methyltransferases"/>
    <property type="match status" value="1"/>
</dbReference>
<dbReference type="InterPro" id="IPR029063">
    <property type="entry name" value="SAM-dependent_MTases_sf"/>
</dbReference>
<sequence>MPTNSLFNSALTTFAISATDELGFLDELHDAAKVDVQAFQDQRDLHGPSLQALLEVLAHAGVVEPVGTNPVILTAGPEFDEVWLNKGYFRWLVRGYGQMLSHAADFCDPAFRATTNPMAHRDGGNIAIAGKDYGGHFVDPVVEQLVDGLRFDVGIDLGCGSANRIIRLANRLPDKHFIGVDMDAGAVRVAREAVAAAGLTDRITVLHDDVRNPSDHPEYATAEVAFSFFLGHDFWPRDNCLHTLTRLRHRLPKVTDFLFSDTYRSPALDGGQPPVFTLGFELTHALMGQHVPTANEWLDLLEDSVWKLCDRRPLGIAYSDIFHLVPRQPIPTPVTGDVMSSGR</sequence>
<dbReference type="InterPro" id="IPR041698">
    <property type="entry name" value="Methyltransf_25"/>
</dbReference>
<dbReference type="AlphaFoldDB" id="A0A7W7Q390"/>
<dbReference type="InterPro" id="IPR036388">
    <property type="entry name" value="WH-like_DNA-bd_sf"/>
</dbReference>
<keyword evidence="3" id="KW-1185">Reference proteome</keyword>
<name>A0A7W7Q390_9PSEU</name>
<dbReference type="Pfam" id="PF13649">
    <property type="entry name" value="Methyltransf_25"/>
    <property type="match status" value="1"/>
</dbReference>
<dbReference type="Proteomes" id="UP000520767">
    <property type="component" value="Unassembled WGS sequence"/>
</dbReference>
<organism evidence="2 3">
    <name type="scientific">Actinophytocola algeriensis</name>
    <dbReference type="NCBI Taxonomy" id="1768010"/>
    <lineage>
        <taxon>Bacteria</taxon>
        <taxon>Bacillati</taxon>
        <taxon>Actinomycetota</taxon>
        <taxon>Actinomycetes</taxon>
        <taxon>Pseudonocardiales</taxon>
        <taxon>Pseudonocardiaceae</taxon>
    </lineage>
</organism>
<feature type="domain" description="Methyltransferase" evidence="1">
    <location>
        <begin position="156"/>
        <end position="246"/>
    </location>
</feature>
<comment type="caution">
    <text evidence="2">The sequence shown here is derived from an EMBL/GenBank/DDBJ whole genome shotgun (WGS) entry which is preliminary data.</text>
</comment>
<dbReference type="Gene3D" id="3.40.50.150">
    <property type="entry name" value="Vaccinia Virus protein VP39"/>
    <property type="match status" value="1"/>
</dbReference>
<accession>A0A7W7Q390</accession>
<dbReference type="Gene3D" id="1.10.10.10">
    <property type="entry name" value="Winged helix-like DNA-binding domain superfamily/Winged helix DNA-binding domain"/>
    <property type="match status" value="1"/>
</dbReference>
<evidence type="ECO:0000313" key="2">
    <source>
        <dbReference type="EMBL" id="MBB4906257.1"/>
    </source>
</evidence>
<reference evidence="2 3" key="1">
    <citation type="submission" date="2020-08" db="EMBL/GenBank/DDBJ databases">
        <title>Genomic Encyclopedia of Type Strains, Phase III (KMG-III): the genomes of soil and plant-associated and newly described type strains.</title>
        <authorList>
            <person name="Whitman W."/>
        </authorList>
    </citation>
    <scope>NUCLEOTIDE SEQUENCE [LARGE SCALE GENOMIC DNA]</scope>
    <source>
        <strain evidence="2 3">CECT 8960</strain>
    </source>
</reference>
<proteinExistence type="predicted"/>
<gene>
    <name evidence="2" type="ORF">FHR82_002474</name>
</gene>